<dbReference type="EC" id="1.18.1.2" evidence="5"/>
<dbReference type="InterPro" id="IPR022890">
    <property type="entry name" value="Fd--NADP_Rdtase_type_2"/>
</dbReference>
<comment type="similarity">
    <text evidence="5">Belongs to the ferredoxin--NADP reductase type 2 family.</text>
</comment>
<gene>
    <name evidence="8" type="ORF">AUP42_15840</name>
</gene>
<feature type="binding site" evidence="5">
    <location>
        <position position="127"/>
    </location>
    <ligand>
        <name>FAD</name>
        <dbReference type="ChEBI" id="CHEBI:57692"/>
    </ligand>
</feature>
<evidence type="ECO:0000313" key="8">
    <source>
        <dbReference type="EMBL" id="KZB66989.1"/>
    </source>
</evidence>
<dbReference type="Proteomes" id="UP000076335">
    <property type="component" value="Unassembled WGS sequence"/>
</dbReference>
<evidence type="ECO:0000256" key="5">
    <source>
        <dbReference type="HAMAP-Rule" id="MF_01685"/>
    </source>
</evidence>
<comment type="caution">
    <text evidence="5">Lacks conserved residue(s) required for the propagation of feature annotation.</text>
</comment>
<feature type="binding site" evidence="5">
    <location>
        <position position="92"/>
    </location>
    <ligand>
        <name>FAD</name>
        <dbReference type="ChEBI" id="CHEBI:57692"/>
    </ligand>
</feature>
<feature type="binding site" evidence="5">
    <location>
        <position position="39"/>
    </location>
    <ligand>
        <name>FAD</name>
        <dbReference type="ChEBI" id="CHEBI:57692"/>
    </ligand>
</feature>
<dbReference type="HAMAP" id="MF_01685">
    <property type="entry name" value="FENR2"/>
    <property type="match status" value="1"/>
</dbReference>
<feature type="transmembrane region" description="Helical" evidence="6">
    <location>
        <begin position="12"/>
        <end position="33"/>
    </location>
</feature>
<keyword evidence="6" id="KW-1133">Transmembrane helix</keyword>
<evidence type="ECO:0000256" key="6">
    <source>
        <dbReference type="SAM" id="Phobius"/>
    </source>
</evidence>
<dbReference type="Pfam" id="PF07992">
    <property type="entry name" value="Pyr_redox_2"/>
    <property type="match status" value="1"/>
</dbReference>
<dbReference type="AlphaFoldDB" id="A0A154L8Y2"/>
<dbReference type="SUPFAM" id="SSF51905">
    <property type="entry name" value="FAD/NAD(P)-binding domain"/>
    <property type="match status" value="1"/>
</dbReference>
<feature type="binding site" evidence="5">
    <location>
        <position position="335"/>
    </location>
    <ligand>
        <name>FAD</name>
        <dbReference type="ChEBI" id="CHEBI:57692"/>
    </ligand>
</feature>
<feature type="binding site" evidence="5">
    <location>
        <position position="294"/>
    </location>
    <ligand>
        <name>FAD</name>
        <dbReference type="ChEBI" id="CHEBI:57692"/>
    </ligand>
</feature>
<keyword evidence="4 5" id="KW-0560">Oxidoreductase</keyword>
<dbReference type="InterPro" id="IPR023753">
    <property type="entry name" value="FAD/NAD-binding_dom"/>
</dbReference>
<feature type="binding site" evidence="5">
    <location>
        <position position="47"/>
    </location>
    <ligand>
        <name>FAD</name>
        <dbReference type="ChEBI" id="CHEBI:57692"/>
    </ligand>
</feature>
<evidence type="ECO:0000313" key="9">
    <source>
        <dbReference type="Proteomes" id="UP000076335"/>
    </source>
</evidence>
<protein>
    <recommendedName>
        <fullName evidence="5">Ferredoxin--NADP reductase</fullName>
        <shortName evidence="5">FNR</shortName>
        <shortName evidence="5">Fd-NADP(+) reductase</shortName>
        <ecNumber evidence="5">1.18.1.2</ecNumber>
    </recommendedName>
</protein>
<keyword evidence="3 5" id="KW-0521">NADP</keyword>
<keyword evidence="2 5" id="KW-0274">FAD</keyword>
<feature type="domain" description="FAD/NAD(P)-binding" evidence="7">
    <location>
        <begin position="11"/>
        <end position="305"/>
    </location>
</feature>
<dbReference type="OrthoDB" id="9806179at2"/>
<comment type="catalytic activity">
    <reaction evidence="5">
        <text>2 reduced [2Fe-2S]-[ferredoxin] + NADP(+) + H(+) = 2 oxidized [2Fe-2S]-[ferredoxin] + NADPH</text>
        <dbReference type="Rhea" id="RHEA:20125"/>
        <dbReference type="Rhea" id="RHEA-COMP:10000"/>
        <dbReference type="Rhea" id="RHEA-COMP:10001"/>
        <dbReference type="ChEBI" id="CHEBI:15378"/>
        <dbReference type="ChEBI" id="CHEBI:33737"/>
        <dbReference type="ChEBI" id="CHEBI:33738"/>
        <dbReference type="ChEBI" id="CHEBI:57783"/>
        <dbReference type="ChEBI" id="CHEBI:58349"/>
        <dbReference type="EC" id="1.18.1.2"/>
    </reaction>
</comment>
<organism evidence="8 9">
    <name type="scientific">Thalassospira lucentensis</name>
    <dbReference type="NCBI Taxonomy" id="168935"/>
    <lineage>
        <taxon>Bacteria</taxon>
        <taxon>Pseudomonadati</taxon>
        <taxon>Pseudomonadota</taxon>
        <taxon>Alphaproteobacteria</taxon>
        <taxon>Rhodospirillales</taxon>
        <taxon>Thalassospiraceae</taxon>
        <taxon>Thalassospira</taxon>
    </lineage>
</organism>
<accession>A0A154L8Y2</accession>
<evidence type="ECO:0000256" key="3">
    <source>
        <dbReference type="ARBA" id="ARBA00022857"/>
    </source>
</evidence>
<dbReference type="InterPro" id="IPR036188">
    <property type="entry name" value="FAD/NAD-bd_sf"/>
</dbReference>
<evidence type="ECO:0000256" key="2">
    <source>
        <dbReference type="ARBA" id="ARBA00022827"/>
    </source>
</evidence>
<dbReference type="Gene3D" id="3.50.50.60">
    <property type="entry name" value="FAD/NAD(P)-binding domain"/>
    <property type="match status" value="2"/>
</dbReference>
<dbReference type="PANTHER" id="PTHR48105">
    <property type="entry name" value="THIOREDOXIN REDUCTASE 1-RELATED-RELATED"/>
    <property type="match status" value="1"/>
</dbReference>
<evidence type="ECO:0000256" key="1">
    <source>
        <dbReference type="ARBA" id="ARBA00022630"/>
    </source>
</evidence>
<evidence type="ECO:0000259" key="7">
    <source>
        <dbReference type="Pfam" id="PF07992"/>
    </source>
</evidence>
<name>A0A154L8Y2_9PROT</name>
<keyword evidence="6" id="KW-0812">Transmembrane</keyword>
<dbReference type="GO" id="GO:0050661">
    <property type="term" value="F:NADP binding"/>
    <property type="evidence" value="ECO:0007669"/>
    <property type="project" value="UniProtKB-UniRule"/>
</dbReference>
<dbReference type="PRINTS" id="PR00469">
    <property type="entry name" value="PNDRDTASEII"/>
</dbReference>
<dbReference type="EMBL" id="LPVY01000005">
    <property type="protein sequence ID" value="KZB66989.1"/>
    <property type="molecule type" value="Genomic_DNA"/>
</dbReference>
<dbReference type="InterPro" id="IPR050097">
    <property type="entry name" value="Ferredoxin-NADP_redctase_2"/>
</dbReference>
<proteinExistence type="inferred from homology"/>
<comment type="subunit">
    <text evidence="5">Homodimer.</text>
</comment>
<dbReference type="PRINTS" id="PR00368">
    <property type="entry name" value="FADPNR"/>
</dbReference>
<evidence type="ECO:0000256" key="4">
    <source>
        <dbReference type="ARBA" id="ARBA00023002"/>
    </source>
</evidence>
<keyword evidence="1 5" id="KW-0285">Flavoprotein</keyword>
<comment type="cofactor">
    <cofactor evidence="5">
        <name>FAD</name>
        <dbReference type="ChEBI" id="CHEBI:57692"/>
    </cofactor>
    <text evidence="5">Binds 1 FAD per subunit.</text>
</comment>
<keyword evidence="6" id="KW-0472">Membrane</keyword>
<dbReference type="GO" id="GO:0004324">
    <property type="term" value="F:ferredoxin-NADP+ reductase activity"/>
    <property type="evidence" value="ECO:0007669"/>
    <property type="project" value="UniProtKB-UniRule"/>
</dbReference>
<feature type="binding site" evidence="5">
    <location>
        <position position="52"/>
    </location>
    <ligand>
        <name>FAD</name>
        <dbReference type="ChEBI" id="CHEBI:57692"/>
    </ligand>
</feature>
<sequence>MNMSDASHSTDIAIIGAGPVGLFAVFEAGMLGLKTHVIDALDMVGGQCSALYPEKPIFDIPAHPQIAGQDLIDQLAKQAAPFEPTYHLGQQVTKLEKRDDGRFTLETSVGTIIDAGAVVIAAGCGAFGPNKPPMEGLEDYEGSGGVQYYVKRRADFAGKKVVIAGGGDSAVDWALSLHDIAEKVMVVHRRPKFRAAPDSSAKLQALAEAGKIEMVIPYQLKSLKGDNGKLSHVVVATLKGEELALEADHLLPFFGLAMELGPIADWGLNLDRNHIGVTQATMATSVPGIFAIGDIATYDHKLKLILSGFAEGASAIHSARSYLFPDKEFHFEYSTTTGVPAE</sequence>
<reference evidence="8 9" key="1">
    <citation type="submission" date="2015-12" db="EMBL/GenBank/DDBJ databases">
        <title>Genome sequence of Thalassospira lucentensis MCCC 1A02072.</title>
        <authorList>
            <person name="Lu L."/>
            <person name="Lai Q."/>
            <person name="Shao Z."/>
            <person name="Qian P."/>
        </authorList>
    </citation>
    <scope>NUCLEOTIDE SEQUENCE [LARGE SCALE GENOMIC DNA]</scope>
    <source>
        <strain evidence="8 9">MCCC 1A02072</strain>
    </source>
</reference>
<comment type="caution">
    <text evidence="8">The sequence shown here is derived from an EMBL/GenBank/DDBJ whole genome shotgun (WGS) entry which is preliminary data.</text>
</comment>
<dbReference type="GO" id="GO:0050660">
    <property type="term" value="F:flavin adenine dinucleotide binding"/>
    <property type="evidence" value="ECO:0007669"/>
    <property type="project" value="UniProtKB-UniRule"/>
</dbReference>